<dbReference type="InterPro" id="IPR002543">
    <property type="entry name" value="FtsK_dom"/>
</dbReference>
<protein>
    <submittedName>
        <fullName evidence="13">S-DNA-T family DNA segregation ATPase FtsK/SpoIIIE</fullName>
    </submittedName>
</protein>
<feature type="domain" description="FtsK" evidence="12">
    <location>
        <begin position="819"/>
        <end position="1010"/>
    </location>
</feature>
<dbReference type="InterPro" id="IPR027417">
    <property type="entry name" value="P-loop_NTPase"/>
</dbReference>
<feature type="domain" description="FtsK" evidence="12">
    <location>
        <begin position="1106"/>
        <end position="1289"/>
    </location>
</feature>
<evidence type="ECO:0000313" key="13">
    <source>
        <dbReference type="EMBL" id="MBB6032850.1"/>
    </source>
</evidence>
<feature type="binding site" evidence="9">
    <location>
        <begin position="1123"/>
        <end position="1130"/>
    </location>
    <ligand>
        <name>ATP</name>
        <dbReference type="ChEBI" id="CHEBI:30616"/>
    </ligand>
</feature>
<dbReference type="Pfam" id="PF01580">
    <property type="entry name" value="FtsK_SpoIIIE"/>
    <property type="match status" value="3"/>
</dbReference>
<dbReference type="NCBIfam" id="TIGR03924">
    <property type="entry name" value="T7SS_EccC_a"/>
    <property type="match status" value="1"/>
</dbReference>
<feature type="binding site" evidence="9">
    <location>
        <begin position="478"/>
        <end position="485"/>
    </location>
    <ligand>
        <name>ATP</name>
        <dbReference type="ChEBI" id="CHEBI:30616"/>
    </ligand>
</feature>
<evidence type="ECO:0000256" key="8">
    <source>
        <dbReference type="ARBA" id="ARBA00023136"/>
    </source>
</evidence>
<dbReference type="SMART" id="SM00382">
    <property type="entry name" value="AAA"/>
    <property type="match status" value="3"/>
</dbReference>
<keyword evidence="6 9" id="KW-0067">ATP-binding</keyword>
<comment type="subcellular location">
    <subcellularLocation>
        <location evidence="1">Cell membrane</location>
        <topology evidence="1">Multi-pass membrane protein</topology>
    </subcellularLocation>
</comment>
<evidence type="ECO:0000256" key="4">
    <source>
        <dbReference type="ARBA" id="ARBA00022737"/>
    </source>
</evidence>
<evidence type="ECO:0000256" key="1">
    <source>
        <dbReference type="ARBA" id="ARBA00004651"/>
    </source>
</evidence>
<name>A0A841FLM1_9ACTN</name>
<sequence length="1325" mass="146522">MSTELFKRPPRRRGPQLPRGELLLESPPELPEVLPKSFGQLLMLLPMLCGAGAMMFMMGSRSGGTMSYVAGGLFGVSMLGMAISNLGNTGGKDKAELNAERRDYMRYLAQARKRVRRATDQQRAAQQWRHPEPDSLWSIVASGRMWERRSTDDDFGEVRVARGPQRLAVKIVPPETKPVEDLEPMSAIALRRFVRTHNSVQDLPISMSIRSFSKVVMRGEYDTTTAMARSLMSQLAALHSPDDLIIAVVAAAERMDNWRWTKWLPHLQHPTRVDAAGAVRLAFEDMMSLERALQEELAGRVRFGPEAKPLVGAPHILVILDGGEVGPNCQLAGRGLLGTTVIDTSGYVPRDSGRFLLCLETNGDALYVDQGNKQNSLGRPDQMSISQAEGIARQMAPFRLSQQAQAITEEPLSSTMELPDLLGIGDAAALDPNVHWRPRPMKEFMKVPLGMAPDGGVVDIDFKEASLEGMGPHGLMVGATGSGKSEVLRTIVGALAATHSSEELNFVLVDFKGGATFAFLDQMPHVSAVITNLADEIALVDRMQDALAGEMVRRQELLRAAGNYVNRQDYEKARKAGEPLKPLPALMIICDEFSEMLVAKPEFIDLFVQVGRIGRSIGVHLLLASQRLEEGKLRGLDTYLSYRIGLRTFSAVESRVVLGVGDAYDLPQAPGHGYLKVGTEVMQRFRAAYVSGAYKPTGKLPGLPGQVAKREEIELVGYDIEYLPIIEKPKEKKAKVEAPKNEEGKEISMLEVMVGKMKGHGRPAHQVWLPPLKEPPTLDRVLPALGVDPQRGLSPVGWNHNGRLMAVVGEVDRPFEQRRSPFVVELEGAGGNVAIVGGPQSGKSTMLRSMIASLCLTHTPREAQFFVLDFGGGTIRGLGDLPHVAGVYGRRDEEGVRRTISEVTNIIEEREARFTEHTIDGIAGYRRMRARGEHADDPYGDIFLVVDGWATLREDYEQFEQKLLSLAGRGLGFGVHIIITANRWSEIRINMRDLMSTKLELRLGDPSESELDRKAARNVPEKTPGRGMTKEKLHFLTSMPRIDGKQRDEDLPDGVTDMVAKVQAGWRGPTVPKVRLLPRELTMEELATAAGRRHQGIPIGLNETGLKPVFLDFDDEPHLMIFGDSECGKSNLMRHIAKSIVEKHTPDQARIIMGDYRRGMLGSIEGDHLLDYSMNSTQFEQTVGAVKKRLQLRLPGPDVTPDQLRNRNWWTGPDVYFLVDDYDLVAVGRSNPLAAIAEFIPQARDIGLHIIIARRMSGVARTMSDPVIQRMKELEAPGLLMDGRREEGQVLGTLRPSRQPAGRGTLVRRRDGEQLIQTVIRPADQ</sequence>
<dbReference type="PANTHER" id="PTHR22683:SF1">
    <property type="entry name" value="TYPE VII SECRETION SYSTEM PROTEIN ESSC"/>
    <property type="match status" value="1"/>
</dbReference>
<dbReference type="SUPFAM" id="SSF52540">
    <property type="entry name" value="P-loop containing nucleoside triphosphate hydrolases"/>
    <property type="match status" value="3"/>
</dbReference>
<dbReference type="EMBL" id="JACHGT010000002">
    <property type="protein sequence ID" value="MBB6032850.1"/>
    <property type="molecule type" value="Genomic_DNA"/>
</dbReference>
<accession>A0A841FLM1</accession>
<evidence type="ECO:0000256" key="2">
    <source>
        <dbReference type="ARBA" id="ARBA00022475"/>
    </source>
</evidence>
<keyword evidence="7 11" id="KW-1133">Transmembrane helix</keyword>
<evidence type="ECO:0000256" key="11">
    <source>
        <dbReference type="SAM" id="Phobius"/>
    </source>
</evidence>
<comment type="caution">
    <text evidence="13">The sequence shown here is derived from an EMBL/GenBank/DDBJ whole genome shotgun (WGS) entry which is preliminary data.</text>
</comment>
<dbReference type="GO" id="GO:0003677">
    <property type="term" value="F:DNA binding"/>
    <property type="evidence" value="ECO:0007669"/>
    <property type="project" value="InterPro"/>
</dbReference>
<reference evidence="13 14" key="1">
    <citation type="submission" date="2020-08" db="EMBL/GenBank/DDBJ databases">
        <title>Genomic Encyclopedia of Type Strains, Phase IV (KMG-IV): sequencing the most valuable type-strain genomes for metagenomic binning, comparative biology and taxonomic classification.</title>
        <authorList>
            <person name="Goeker M."/>
        </authorList>
    </citation>
    <scope>NUCLEOTIDE SEQUENCE [LARGE SCALE GENOMIC DNA]</scope>
    <source>
        <strain evidence="13 14">YIM 65646</strain>
    </source>
</reference>
<dbReference type="RefSeq" id="WP_184785785.1">
    <property type="nucleotide sequence ID" value="NZ_BONT01000020.1"/>
</dbReference>
<dbReference type="NCBIfam" id="TIGR03925">
    <property type="entry name" value="T7SS_EccC_b"/>
    <property type="match status" value="1"/>
</dbReference>
<keyword evidence="8 11" id="KW-0472">Membrane</keyword>
<evidence type="ECO:0000256" key="5">
    <source>
        <dbReference type="ARBA" id="ARBA00022741"/>
    </source>
</evidence>
<evidence type="ECO:0000256" key="3">
    <source>
        <dbReference type="ARBA" id="ARBA00022692"/>
    </source>
</evidence>
<feature type="region of interest" description="Disordered" evidence="10">
    <location>
        <begin position="1"/>
        <end position="20"/>
    </location>
</feature>
<dbReference type="GO" id="GO:0005886">
    <property type="term" value="C:plasma membrane"/>
    <property type="evidence" value="ECO:0007669"/>
    <property type="project" value="UniProtKB-SubCell"/>
</dbReference>
<evidence type="ECO:0000256" key="9">
    <source>
        <dbReference type="PROSITE-ProRule" id="PRU00289"/>
    </source>
</evidence>
<feature type="region of interest" description="Disordered" evidence="10">
    <location>
        <begin position="1006"/>
        <end position="1027"/>
    </location>
</feature>
<dbReference type="InterPro" id="IPR023836">
    <property type="entry name" value="EccCa-like_Actinobacteria"/>
</dbReference>
<keyword evidence="3 11" id="KW-0812">Transmembrane</keyword>
<keyword evidence="14" id="KW-1185">Reference proteome</keyword>
<dbReference type="PANTHER" id="PTHR22683">
    <property type="entry name" value="SPORULATION PROTEIN RELATED"/>
    <property type="match status" value="1"/>
</dbReference>
<evidence type="ECO:0000256" key="7">
    <source>
        <dbReference type="ARBA" id="ARBA00022989"/>
    </source>
</evidence>
<dbReference type="Gene3D" id="3.40.50.300">
    <property type="entry name" value="P-loop containing nucleotide triphosphate hydrolases"/>
    <property type="match status" value="4"/>
</dbReference>
<feature type="domain" description="FtsK" evidence="12">
    <location>
        <begin position="455"/>
        <end position="655"/>
    </location>
</feature>
<organism evidence="13 14">
    <name type="scientific">Phytomonospora endophytica</name>
    <dbReference type="NCBI Taxonomy" id="714109"/>
    <lineage>
        <taxon>Bacteria</taxon>
        <taxon>Bacillati</taxon>
        <taxon>Actinomycetota</taxon>
        <taxon>Actinomycetes</taxon>
        <taxon>Micromonosporales</taxon>
        <taxon>Micromonosporaceae</taxon>
        <taxon>Phytomonospora</taxon>
    </lineage>
</organism>
<feature type="binding site" evidence="9">
    <location>
        <begin position="837"/>
        <end position="844"/>
    </location>
    <ligand>
        <name>ATP</name>
        <dbReference type="ChEBI" id="CHEBI:30616"/>
    </ligand>
</feature>
<keyword evidence="2" id="KW-1003">Cell membrane</keyword>
<dbReference type="InterPro" id="IPR023837">
    <property type="entry name" value="EccCb-like_Actinobacteria"/>
</dbReference>
<dbReference type="InterPro" id="IPR003593">
    <property type="entry name" value="AAA+_ATPase"/>
</dbReference>
<feature type="transmembrane region" description="Helical" evidence="11">
    <location>
        <begin position="68"/>
        <end position="87"/>
    </location>
</feature>
<evidence type="ECO:0000256" key="6">
    <source>
        <dbReference type="ARBA" id="ARBA00022840"/>
    </source>
</evidence>
<dbReference type="InterPro" id="IPR050206">
    <property type="entry name" value="FtsK/SpoIIIE/SftA"/>
</dbReference>
<evidence type="ECO:0000313" key="14">
    <source>
        <dbReference type="Proteomes" id="UP000548476"/>
    </source>
</evidence>
<keyword evidence="4" id="KW-0677">Repeat</keyword>
<evidence type="ECO:0000256" key="10">
    <source>
        <dbReference type="SAM" id="MobiDB-lite"/>
    </source>
</evidence>
<gene>
    <name evidence="13" type="ORF">HNR73_000697</name>
</gene>
<feature type="transmembrane region" description="Helical" evidence="11">
    <location>
        <begin position="37"/>
        <end position="56"/>
    </location>
</feature>
<evidence type="ECO:0000259" key="12">
    <source>
        <dbReference type="PROSITE" id="PS50901"/>
    </source>
</evidence>
<proteinExistence type="predicted"/>
<dbReference type="GO" id="GO:0005524">
    <property type="term" value="F:ATP binding"/>
    <property type="evidence" value="ECO:0007669"/>
    <property type="project" value="UniProtKB-UniRule"/>
</dbReference>
<keyword evidence="5 9" id="KW-0547">Nucleotide-binding</keyword>
<dbReference type="Proteomes" id="UP000548476">
    <property type="component" value="Unassembled WGS sequence"/>
</dbReference>
<dbReference type="PROSITE" id="PS50901">
    <property type="entry name" value="FTSK"/>
    <property type="match status" value="3"/>
</dbReference>